<reference evidence="3 5" key="1">
    <citation type="submission" date="2016-10" db="EMBL/GenBank/DDBJ databases">
        <authorList>
            <person name="Varghese N."/>
            <person name="Submissions S."/>
        </authorList>
    </citation>
    <scope>NUCLEOTIDE SEQUENCE [LARGE SCALE GENOMIC DNA]</scope>
    <source>
        <strain evidence="3 5">BS2976</strain>
    </source>
</reference>
<feature type="region of interest" description="Disordered" evidence="1">
    <location>
        <begin position="1"/>
        <end position="32"/>
    </location>
</feature>
<dbReference type="Pfam" id="PF21527">
    <property type="entry name" value="Stv"/>
    <property type="match status" value="1"/>
</dbReference>
<evidence type="ECO:0000259" key="2">
    <source>
        <dbReference type="Pfam" id="PF21527"/>
    </source>
</evidence>
<dbReference type="RefSeq" id="WP_090401626.1">
    <property type="nucleotide sequence ID" value="NZ_FNKM01000002.1"/>
</dbReference>
<organism evidence="4 6">
    <name type="scientific">Pseudomonas grimontii</name>
    <dbReference type="NCBI Taxonomy" id="129847"/>
    <lineage>
        <taxon>Bacteria</taxon>
        <taxon>Pseudomonadati</taxon>
        <taxon>Pseudomonadota</taxon>
        <taxon>Gammaproteobacteria</taxon>
        <taxon>Pseudomonadales</taxon>
        <taxon>Pseudomonadaceae</taxon>
        <taxon>Pseudomonas</taxon>
    </lineage>
</organism>
<gene>
    <name evidence="4" type="ORF">FIV39_32360</name>
    <name evidence="3" type="ORF">SAMN04490186_2328</name>
</gene>
<dbReference type="AlphaFoldDB" id="A0A1H1EJC2"/>
<dbReference type="EMBL" id="FNKM01000002">
    <property type="protein sequence ID" value="SDQ88276.1"/>
    <property type="molecule type" value="Genomic_DNA"/>
</dbReference>
<dbReference type="InterPro" id="IPR049002">
    <property type="entry name" value="Stv"/>
</dbReference>
<sequence>MPRIAPPSPVTVSTPLQHPPQHTENPPPKGAIPLGEHFYLFQGPTQQSPRKLIISAHAAYFPGMNLKVPGKTSLIFYGPDGHSLQDPTLGAVARKTVEIYEKTRPGGNVRNYMLGKYQEESYNNIRYTVNNSDFDVLTVRNRKKPSLTLRNITITLQDALTAVNNKGLQYKEIHASFCRPNLLNPAAPLYRAPLREGSCNTAQVT</sequence>
<comment type="caution">
    <text evidence="4">The sequence shown here is derived from an EMBL/GenBank/DDBJ whole genome shotgun (WGS) entry which is preliminary data.</text>
</comment>
<feature type="domain" description="Putative adhesin Stv" evidence="2">
    <location>
        <begin position="52"/>
        <end position="179"/>
    </location>
</feature>
<evidence type="ECO:0000313" key="6">
    <source>
        <dbReference type="Proteomes" id="UP000317267"/>
    </source>
</evidence>
<feature type="compositionally biased region" description="Polar residues" evidence="1">
    <location>
        <begin position="10"/>
        <end position="24"/>
    </location>
</feature>
<evidence type="ECO:0000313" key="3">
    <source>
        <dbReference type="EMBL" id="SDQ88276.1"/>
    </source>
</evidence>
<protein>
    <recommendedName>
        <fullName evidence="2">Putative adhesin Stv domain-containing protein</fullName>
    </recommendedName>
</protein>
<dbReference type="Proteomes" id="UP000317267">
    <property type="component" value="Unassembled WGS sequence"/>
</dbReference>
<dbReference type="EMBL" id="VFES01000041">
    <property type="protein sequence ID" value="TWR52604.1"/>
    <property type="molecule type" value="Genomic_DNA"/>
</dbReference>
<evidence type="ECO:0000313" key="4">
    <source>
        <dbReference type="EMBL" id="TWR52604.1"/>
    </source>
</evidence>
<proteinExistence type="predicted"/>
<keyword evidence="5" id="KW-1185">Reference proteome</keyword>
<accession>A0A1H1EJC2</accession>
<evidence type="ECO:0000313" key="5">
    <source>
        <dbReference type="Proteomes" id="UP000198740"/>
    </source>
</evidence>
<name>A0A1H1EJC2_9PSED</name>
<dbReference type="OrthoDB" id="5881174at2"/>
<evidence type="ECO:0000256" key="1">
    <source>
        <dbReference type="SAM" id="MobiDB-lite"/>
    </source>
</evidence>
<reference evidence="4 6" key="2">
    <citation type="submission" date="2019-06" db="EMBL/GenBank/DDBJ databases">
        <title>Pseudomonas bimorpha sp. nov. isolated from bovine raw milk and skim milk concentrate.</title>
        <authorList>
            <person name="Hofmann K."/>
            <person name="Huptas C."/>
            <person name="Doll E."/>
            <person name="Scherer S."/>
            <person name="Wenning M."/>
        </authorList>
    </citation>
    <scope>NUCLEOTIDE SEQUENCE [LARGE SCALE GENOMIC DNA]</scope>
    <source>
        <strain evidence="4 6">DSM 17515</strain>
    </source>
</reference>
<dbReference type="Proteomes" id="UP000198740">
    <property type="component" value="Unassembled WGS sequence"/>
</dbReference>